<dbReference type="Gene3D" id="1.20.1560.10">
    <property type="entry name" value="ABC transporter type 1, transmembrane domain"/>
    <property type="match status" value="1"/>
</dbReference>
<dbReference type="GO" id="GO:0005743">
    <property type="term" value="C:mitochondrial inner membrane"/>
    <property type="evidence" value="ECO:0007669"/>
    <property type="project" value="UniProtKB-SubCell"/>
</dbReference>
<dbReference type="Gene3D" id="3.40.50.300">
    <property type="entry name" value="P-loop containing nucleotide triphosphate hydrolases"/>
    <property type="match status" value="1"/>
</dbReference>
<dbReference type="CDD" id="cd03249">
    <property type="entry name" value="ABC_MTABC3_MDL1_MDL2"/>
    <property type="match status" value="1"/>
</dbReference>
<name>A0AAW2ICG1_9NEOP</name>
<dbReference type="InterPro" id="IPR017871">
    <property type="entry name" value="ABC_transporter-like_CS"/>
</dbReference>
<evidence type="ECO:0000256" key="3">
    <source>
        <dbReference type="ARBA" id="ARBA00022448"/>
    </source>
</evidence>
<proteinExistence type="inferred from homology"/>
<feature type="transmembrane region" description="Helical" evidence="18">
    <location>
        <begin position="163"/>
        <end position="185"/>
    </location>
</feature>
<dbReference type="GO" id="GO:0015421">
    <property type="term" value="F:ABC-type oligopeptide transporter activity"/>
    <property type="evidence" value="ECO:0007669"/>
    <property type="project" value="TreeGrafter"/>
</dbReference>
<dbReference type="InterPro" id="IPR003439">
    <property type="entry name" value="ABC_transporter-like_ATP-bd"/>
</dbReference>
<dbReference type="Pfam" id="PF00664">
    <property type="entry name" value="ABC_membrane"/>
    <property type="match status" value="1"/>
</dbReference>
<dbReference type="SMART" id="SM00382">
    <property type="entry name" value="AAA"/>
    <property type="match status" value="1"/>
</dbReference>
<evidence type="ECO:0000256" key="4">
    <source>
        <dbReference type="ARBA" id="ARBA00022538"/>
    </source>
</evidence>
<evidence type="ECO:0000256" key="2">
    <source>
        <dbReference type="ARBA" id="ARBA00007577"/>
    </source>
</evidence>
<keyword evidence="3" id="KW-0813">Transport</keyword>
<dbReference type="FunFam" id="1.20.1560.10:FF:000016">
    <property type="entry name" value="ATP-binding cassette sub-family B member 8, mitochondrial"/>
    <property type="match status" value="1"/>
</dbReference>
<dbReference type="GO" id="GO:0016887">
    <property type="term" value="F:ATP hydrolysis activity"/>
    <property type="evidence" value="ECO:0007669"/>
    <property type="project" value="InterPro"/>
</dbReference>
<keyword evidence="9" id="KW-0809">Transit peptide</keyword>
<dbReference type="AlphaFoldDB" id="A0AAW2ICG1"/>
<dbReference type="GO" id="GO:0006813">
    <property type="term" value="P:potassium ion transport"/>
    <property type="evidence" value="ECO:0007669"/>
    <property type="project" value="UniProtKB-KW"/>
</dbReference>
<evidence type="ECO:0000256" key="6">
    <source>
        <dbReference type="ARBA" id="ARBA00022741"/>
    </source>
</evidence>
<sequence>MWTLVGCHALKKGTCLRASLNWRPIGNIGHTPKKLIITSKLYSLPRNLTKTLNQSFIVCAKVGFGIGCGLTWNCYKVHCEHSTSGRVVTVEKSEEFPEFNWYKCFQLLKPYLVELIAAICAALGCALLNILIPGALGSLIDVINQTSTQNSYWDDLKKPASHLLFYSVLHSVLTYCHISLLSHIAEGLAKTLKVKLFATILSQDIAFFDKHRTGELLSRLTVDVHDFKSSFKIVISQGFRNVAQIVGCSITLLRISPHLSAVMILVVPTIIMLGSLFGSMLRKVSLRAKAQTATVTLAAEEAISNIRTVRAFAMEETENKMLKAEVEKAASLEIRLGQGIGVFQAGTNLFLNGMVLSTMYMGGHLLRSGMISAGDLMAFLVAVQMLQRSFSHISLLFGTYIKGLHAGARVFSMLDLPPGKSLDTGKIIPYHSLIPDVELKNVTFAYPSRPDHVVLNDVSVKIPANTTVAFVGPSGSGKTTIACLIERMYDAENGVVEIGGQDVTTLNAAWLRGKVIGFISQEPLLFATSIMENIRYGRPEATDAEVIQAAKVANADNFINMFPRGYQTKVGERGVALSGGQRQRIAIARAVLKNPSILILDEATSALDAESESAVQKALETVTKSKTTIVIAHRLSTIIKADIIVVLSGGKIVEMGSHKELMEKKGLYASLVAQQMSMSGHDVFQSE</sequence>
<dbReference type="InterPro" id="IPR039421">
    <property type="entry name" value="Type_1_exporter"/>
</dbReference>
<dbReference type="PROSITE" id="PS50893">
    <property type="entry name" value="ABC_TRANSPORTER_2"/>
    <property type="match status" value="1"/>
</dbReference>
<accession>A0AAW2ICG1</accession>
<evidence type="ECO:0000256" key="17">
    <source>
        <dbReference type="ARBA" id="ARBA00042968"/>
    </source>
</evidence>
<dbReference type="PANTHER" id="PTHR43394:SF17">
    <property type="entry name" value="MITOCHONDRIAL POTASSIUM CHANNEL ATP-BINDING SUBUNIT"/>
    <property type="match status" value="1"/>
</dbReference>
<evidence type="ECO:0000256" key="14">
    <source>
        <dbReference type="ARBA" id="ARBA00023136"/>
    </source>
</evidence>
<evidence type="ECO:0000256" key="7">
    <source>
        <dbReference type="ARBA" id="ARBA00022792"/>
    </source>
</evidence>
<gene>
    <name evidence="21" type="ORF">PYX00_000977</name>
</gene>
<dbReference type="PROSITE" id="PS50929">
    <property type="entry name" value="ABC_TM1F"/>
    <property type="match status" value="1"/>
</dbReference>
<feature type="transmembrane region" description="Helical" evidence="18">
    <location>
        <begin position="261"/>
        <end position="281"/>
    </location>
</feature>
<dbReference type="SUPFAM" id="SSF52540">
    <property type="entry name" value="P-loop containing nucleoside triphosphate hydrolases"/>
    <property type="match status" value="1"/>
</dbReference>
<evidence type="ECO:0000256" key="11">
    <source>
        <dbReference type="ARBA" id="ARBA00022989"/>
    </source>
</evidence>
<evidence type="ECO:0000256" key="12">
    <source>
        <dbReference type="ARBA" id="ARBA00023065"/>
    </source>
</evidence>
<evidence type="ECO:0000313" key="21">
    <source>
        <dbReference type="EMBL" id="KAL0279408.1"/>
    </source>
</evidence>
<comment type="similarity">
    <text evidence="2">Belongs to the ABC transporter superfamily. ABCB family. Multidrug resistance exporter (TC 3.A.1.201) subfamily.</text>
</comment>
<keyword evidence="4" id="KW-0633">Potassium transport</keyword>
<evidence type="ECO:0000256" key="18">
    <source>
        <dbReference type="SAM" id="Phobius"/>
    </source>
</evidence>
<reference evidence="21" key="1">
    <citation type="journal article" date="2024" name="Gigascience">
        <title>Chromosome-level genome of the poultry shaft louse Menopon gallinae provides insight into the host-switching and adaptive evolution of parasitic lice.</title>
        <authorList>
            <person name="Xu Y."/>
            <person name="Ma L."/>
            <person name="Liu S."/>
            <person name="Liang Y."/>
            <person name="Liu Q."/>
            <person name="He Z."/>
            <person name="Tian L."/>
            <person name="Duan Y."/>
            <person name="Cai W."/>
            <person name="Li H."/>
            <person name="Song F."/>
        </authorList>
    </citation>
    <scope>NUCLEOTIDE SEQUENCE</scope>
    <source>
        <strain evidence="21">Cailab_2023a</strain>
    </source>
</reference>
<dbReference type="CDD" id="cd18574">
    <property type="entry name" value="ABC_6TM_ABCB8_like"/>
    <property type="match status" value="1"/>
</dbReference>
<evidence type="ECO:0000256" key="16">
    <source>
        <dbReference type="ARBA" id="ARBA00041416"/>
    </source>
</evidence>
<evidence type="ECO:0000256" key="9">
    <source>
        <dbReference type="ARBA" id="ARBA00022946"/>
    </source>
</evidence>
<keyword evidence="11 18" id="KW-1133">Transmembrane helix</keyword>
<dbReference type="PROSITE" id="PS00211">
    <property type="entry name" value="ABC_TRANSPORTER_1"/>
    <property type="match status" value="1"/>
</dbReference>
<evidence type="ECO:0000256" key="8">
    <source>
        <dbReference type="ARBA" id="ARBA00022840"/>
    </source>
</evidence>
<evidence type="ECO:0000259" key="20">
    <source>
        <dbReference type="PROSITE" id="PS50929"/>
    </source>
</evidence>
<comment type="caution">
    <text evidence="21">The sequence shown here is derived from an EMBL/GenBank/DDBJ whole genome shotgun (WGS) entry which is preliminary data.</text>
</comment>
<feature type="domain" description="ABC transporter" evidence="19">
    <location>
        <begin position="437"/>
        <end position="674"/>
    </location>
</feature>
<dbReference type="FunFam" id="3.40.50.300:FF:000403">
    <property type="entry name" value="ATP-binding cassette sub-family B member 8, mitochondrial"/>
    <property type="match status" value="1"/>
</dbReference>
<dbReference type="Pfam" id="PF00005">
    <property type="entry name" value="ABC_tran"/>
    <property type="match status" value="1"/>
</dbReference>
<keyword evidence="5 18" id="KW-0812">Transmembrane</keyword>
<dbReference type="InterPro" id="IPR036640">
    <property type="entry name" value="ABC1_TM_sf"/>
</dbReference>
<dbReference type="SUPFAM" id="SSF90123">
    <property type="entry name" value="ABC transporter transmembrane region"/>
    <property type="match status" value="1"/>
</dbReference>
<keyword evidence="7" id="KW-0999">Mitochondrion inner membrane</keyword>
<dbReference type="InterPro" id="IPR011527">
    <property type="entry name" value="ABC1_TM_dom"/>
</dbReference>
<keyword evidence="13" id="KW-0496">Mitochondrion</keyword>
<dbReference type="EMBL" id="JARGDH010000001">
    <property type="protein sequence ID" value="KAL0279408.1"/>
    <property type="molecule type" value="Genomic_DNA"/>
</dbReference>
<dbReference type="GO" id="GO:0005524">
    <property type="term" value="F:ATP binding"/>
    <property type="evidence" value="ECO:0007669"/>
    <property type="project" value="UniProtKB-KW"/>
</dbReference>
<keyword evidence="8" id="KW-0067">ATP-binding</keyword>
<keyword evidence="10" id="KW-0630">Potassium</keyword>
<evidence type="ECO:0000259" key="19">
    <source>
        <dbReference type="PROSITE" id="PS50893"/>
    </source>
</evidence>
<evidence type="ECO:0000256" key="13">
    <source>
        <dbReference type="ARBA" id="ARBA00023128"/>
    </source>
</evidence>
<keyword evidence="6" id="KW-0547">Nucleotide-binding</keyword>
<evidence type="ECO:0000256" key="1">
    <source>
        <dbReference type="ARBA" id="ARBA00004448"/>
    </source>
</evidence>
<protein>
    <recommendedName>
        <fullName evidence="15">Mitochondrial potassium channel ATP-binding subunit</fullName>
    </recommendedName>
    <alternativeName>
        <fullName evidence="17">ATP-binding cassette sub-family B member 8, mitochondrial</fullName>
    </alternativeName>
    <alternativeName>
        <fullName evidence="16">Mitochondrial sulfonylurea-receptor</fullName>
    </alternativeName>
</protein>
<feature type="transmembrane region" description="Helical" evidence="18">
    <location>
        <begin position="111"/>
        <end position="132"/>
    </location>
</feature>
<dbReference type="PANTHER" id="PTHR43394">
    <property type="entry name" value="ATP-DEPENDENT PERMEASE MDL1, MITOCHONDRIAL"/>
    <property type="match status" value="1"/>
</dbReference>
<organism evidence="21">
    <name type="scientific">Menopon gallinae</name>
    <name type="common">poultry shaft louse</name>
    <dbReference type="NCBI Taxonomy" id="328185"/>
    <lineage>
        <taxon>Eukaryota</taxon>
        <taxon>Metazoa</taxon>
        <taxon>Ecdysozoa</taxon>
        <taxon>Arthropoda</taxon>
        <taxon>Hexapoda</taxon>
        <taxon>Insecta</taxon>
        <taxon>Pterygota</taxon>
        <taxon>Neoptera</taxon>
        <taxon>Paraneoptera</taxon>
        <taxon>Psocodea</taxon>
        <taxon>Troctomorpha</taxon>
        <taxon>Phthiraptera</taxon>
        <taxon>Amblycera</taxon>
        <taxon>Menoponidae</taxon>
        <taxon>Menopon</taxon>
    </lineage>
</organism>
<comment type="subcellular location">
    <subcellularLocation>
        <location evidence="1">Mitochondrion inner membrane</location>
        <topology evidence="1">Multi-pass membrane protein</topology>
    </subcellularLocation>
</comment>
<dbReference type="InterPro" id="IPR003593">
    <property type="entry name" value="AAA+_ATPase"/>
</dbReference>
<feature type="domain" description="ABC transmembrane type-1" evidence="20">
    <location>
        <begin position="116"/>
        <end position="402"/>
    </location>
</feature>
<evidence type="ECO:0000256" key="15">
    <source>
        <dbReference type="ARBA" id="ARBA00040439"/>
    </source>
</evidence>
<keyword evidence="14 18" id="KW-0472">Membrane</keyword>
<evidence type="ECO:0000256" key="5">
    <source>
        <dbReference type="ARBA" id="ARBA00022692"/>
    </source>
</evidence>
<evidence type="ECO:0000256" key="10">
    <source>
        <dbReference type="ARBA" id="ARBA00022958"/>
    </source>
</evidence>
<dbReference type="GO" id="GO:0090374">
    <property type="term" value="P:oligopeptide export from mitochondrion"/>
    <property type="evidence" value="ECO:0007669"/>
    <property type="project" value="TreeGrafter"/>
</dbReference>
<keyword evidence="12" id="KW-0406">Ion transport</keyword>
<dbReference type="InterPro" id="IPR027417">
    <property type="entry name" value="P-loop_NTPase"/>
</dbReference>